<evidence type="ECO:0000313" key="6">
    <source>
        <dbReference type="Proteomes" id="UP000244989"/>
    </source>
</evidence>
<feature type="transmembrane region" description="Helical" evidence="3">
    <location>
        <begin position="135"/>
        <end position="160"/>
    </location>
</feature>
<dbReference type="EMBL" id="QEEZ01000005">
    <property type="protein sequence ID" value="PWC02140.1"/>
    <property type="molecule type" value="Genomic_DNA"/>
</dbReference>
<feature type="compositionally biased region" description="Basic and acidic residues" evidence="2">
    <location>
        <begin position="1"/>
        <end position="12"/>
    </location>
</feature>
<accession>A0A2U1T805</accession>
<protein>
    <submittedName>
        <fullName evidence="5">LytR family transcriptional regulator</fullName>
    </submittedName>
</protein>
<dbReference type="InterPro" id="IPR050922">
    <property type="entry name" value="LytR/CpsA/Psr_CW_biosynth"/>
</dbReference>
<evidence type="ECO:0000256" key="1">
    <source>
        <dbReference type="ARBA" id="ARBA00006068"/>
    </source>
</evidence>
<comment type="similarity">
    <text evidence="1">Belongs to the LytR/CpsA/Psr (LCP) family.</text>
</comment>
<dbReference type="InterPro" id="IPR004474">
    <property type="entry name" value="LytR_CpsA_psr"/>
</dbReference>
<keyword evidence="3" id="KW-0472">Membrane</keyword>
<feature type="compositionally biased region" description="Basic residues" evidence="2">
    <location>
        <begin position="124"/>
        <end position="135"/>
    </location>
</feature>
<keyword evidence="3" id="KW-0812">Transmembrane</keyword>
<dbReference type="Gene3D" id="3.40.630.190">
    <property type="entry name" value="LCP protein"/>
    <property type="match status" value="1"/>
</dbReference>
<dbReference type="AlphaFoldDB" id="A0A2U1T805"/>
<comment type="caution">
    <text evidence="5">The sequence shown here is derived from an EMBL/GenBank/DDBJ whole genome shotgun (WGS) entry which is preliminary data.</text>
</comment>
<proteinExistence type="inferred from homology"/>
<name>A0A2U1T805_9CORY</name>
<dbReference type="PANTHER" id="PTHR33392:SF6">
    <property type="entry name" value="POLYISOPRENYL-TEICHOIC ACID--PEPTIDOGLYCAN TEICHOIC ACID TRANSFERASE TAGU"/>
    <property type="match status" value="1"/>
</dbReference>
<evidence type="ECO:0000259" key="4">
    <source>
        <dbReference type="Pfam" id="PF03816"/>
    </source>
</evidence>
<evidence type="ECO:0000313" key="5">
    <source>
        <dbReference type="EMBL" id="PWC02140.1"/>
    </source>
</evidence>
<keyword evidence="3" id="KW-1133">Transmembrane helix</keyword>
<dbReference type="Pfam" id="PF03816">
    <property type="entry name" value="LytR_cpsA_psr"/>
    <property type="match status" value="1"/>
</dbReference>
<feature type="region of interest" description="Disordered" evidence="2">
    <location>
        <begin position="1"/>
        <end position="139"/>
    </location>
</feature>
<feature type="domain" description="Cell envelope-related transcriptional attenuator" evidence="4">
    <location>
        <begin position="212"/>
        <end position="354"/>
    </location>
</feature>
<evidence type="ECO:0000256" key="2">
    <source>
        <dbReference type="SAM" id="MobiDB-lite"/>
    </source>
</evidence>
<keyword evidence="6" id="KW-1185">Reference proteome</keyword>
<dbReference type="OrthoDB" id="9782542at2"/>
<dbReference type="KEGG" id="cyz:C3B44_11045"/>
<organism evidence="5 6">
    <name type="scientific">Corynebacterium yudongzhengii</name>
    <dbReference type="NCBI Taxonomy" id="2080740"/>
    <lineage>
        <taxon>Bacteria</taxon>
        <taxon>Bacillati</taxon>
        <taxon>Actinomycetota</taxon>
        <taxon>Actinomycetes</taxon>
        <taxon>Mycobacteriales</taxon>
        <taxon>Corynebacteriaceae</taxon>
        <taxon>Corynebacterium</taxon>
    </lineage>
</organism>
<feature type="compositionally biased region" description="Basic and acidic residues" evidence="2">
    <location>
        <begin position="57"/>
        <end position="77"/>
    </location>
</feature>
<dbReference type="RefSeq" id="WP_108432408.1">
    <property type="nucleotide sequence ID" value="NZ_CP026947.1"/>
</dbReference>
<sequence>MTDHQEPRDPGRHERRRVRPQVNRSGGPRDEAGDYVLDRNGNPLIDRYGRPVRARQRPSDQRPLRRPRREPAAEQRPGRPIQHPPPPRRRPPRSPQQPPRRRPPRSPQQPPRPPKPRVGGASGPRRRAPRRRRRGPGCLGCGGLVVATLLVVTLVAVLLADARLTRIDASPEPAIESTAGTNWLLVGSDSRQGLTEEQQAELGTGGEVDIGRTDTIMLLHIPFGTGESRLVSLPRDSLVNIPGYGENKINAAFTFGGPKLLATTVEQNTGLNIDHYAEIGMGGLANLVDAVGGVEICVDEPITDPLANIDLQAGCQTMDGPTALGYVRTRATSQGDLDRVARQREFFAALLGEATSPATLLNPFDAIPLVYHGSGTFTVGEGDHVWHLARLALAMGTGTTTETVPIAGFQDTSVGNVVIWDETAAEEMFASMR</sequence>
<evidence type="ECO:0000256" key="3">
    <source>
        <dbReference type="SAM" id="Phobius"/>
    </source>
</evidence>
<dbReference type="NCBIfam" id="TIGR00350">
    <property type="entry name" value="lytR_cpsA_psr"/>
    <property type="match status" value="1"/>
</dbReference>
<dbReference type="PANTHER" id="PTHR33392">
    <property type="entry name" value="POLYISOPRENYL-TEICHOIC ACID--PEPTIDOGLYCAN TEICHOIC ACID TRANSFERASE TAGU"/>
    <property type="match status" value="1"/>
</dbReference>
<dbReference type="Proteomes" id="UP000244989">
    <property type="component" value="Unassembled WGS sequence"/>
</dbReference>
<gene>
    <name evidence="5" type="ORF">DF222_03350</name>
</gene>
<reference evidence="6" key="1">
    <citation type="submission" date="2018-04" db="EMBL/GenBank/DDBJ databases">
        <authorList>
            <person name="Liu S."/>
            <person name="Wang Z."/>
            <person name="Li J."/>
        </authorList>
    </citation>
    <scope>NUCLEOTIDE SEQUENCE [LARGE SCALE GENOMIC DNA]</scope>
    <source>
        <strain evidence="6">2189</strain>
    </source>
</reference>